<keyword evidence="4" id="KW-0336">GPI-anchor</keyword>
<evidence type="ECO:0000256" key="8">
    <source>
        <dbReference type="ARBA" id="ARBA00023288"/>
    </source>
</evidence>
<evidence type="ECO:0000259" key="11">
    <source>
        <dbReference type="Pfam" id="PF13206"/>
    </source>
</evidence>
<dbReference type="AlphaFoldDB" id="M4SZJ6"/>
<feature type="region of interest" description="Disordered" evidence="9">
    <location>
        <begin position="188"/>
        <end position="216"/>
    </location>
</feature>
<dbReference type="EMBL" id="KC613345">
    <property type="protein sequence ID" value="AGH60776.1"/>
    <property type="molecule type" value="Genomic_DNA"/>
</dbReference>
<dbReference type="Pfam" id="PF13206">
    <property type="entry name" value="VSG_B"/>
    <property type="match status" value="1"/>
</dbReference>
<evidence type="ECO:0000256" key="10">
    <source>
        <dbReference type="SAM" id="SignalP"/>
    </source>
</evidence>
<evidence type="ECO:0000313" key="13">
    <source>
        <dbReference type="EMBL" id="APD75713.1"/>
    </source>
</evidence>
<feature type="signal peptide" evidence="10">
    <location>
        <begin position="1"/>
        <end position="24"/>
    </location>
</feature>
<keyword evidence="8" id="KW-0449">Lipoprotein</keyword>
<feature type="compositionally biased region" description="Polar residues" evidence="9">
    <location>
        <begin position="78"/>
        <end position="90"/>
    </location>
</feature>
<feature type="compositionally biased region" description="Polar residues" evidence="9">
    <location>
        <begin position="247"/>
        <end position="266"/>
    </location>
</feature>
<comment type="function">
    <text evidence="1">VSG forms a coat on the surface of the parasite. The trypanosome evades the immune response of the host by expressing a series of antigenically distinct VSGs from an estimated 1000 VSG genes.</text>
</comment>
<evidence type="ECO:0000256" key="2">
    <source>
        <dbReference type="ARBA" id="ARBA00004609"/>
    </source>
</evidence>
<keyword evidence="7" id="KW-0325">Glycoprotein</keyword>
<name>M4SZJ6_9TRYP</name>
<feature type="region of interest" description="Disordered" evidence="9">
    <location>
        <begin position="78"/>
        <end position="99"/>
    </location>
</feature>
<protein>
    <submittedName>
        <fullName evidence="13">Variant surface glycoprotein 1125.5667</fullName>
    </submittedName>
    <submittedName>
        <fullName evidence="12">Variant surface glycoprotein 1869</fullName>
    </submittedName>
</protein>
<reference evidence="12" key="1">
    <citation type="submission" date="2013-02" db="EMBL/GenBank/DDBJ databases">
        <authorList>
            <person name="Cross G.A.M."/>
            <person name="Kim H.-S."/>
            <person name="Wickstead B."/>
        </authorList>
    </citation>
    <scope>NUCLEOTIDE SEQUENCE</scope>
    <source>
        <strain evidence="12">Lister 427</strain>
    </source>
</reference>
<evidence type="ECO:0000256" key="6">
    <source>
        <dbReference type="ARBA" id="ARBA00023136"/>
    </source>
</evidence>
<feature type="region of interest" description="Disordered" evidence="9">
    <location>
        <begin position="243"/>
        <end position="266"/>
    </location>
</feature>
<accession>M4SZJ6</accession>
<evidence type="ECO:0000256" key="3">
    <source>
        <dbReference type="ARBA" id="ARBA00022475"/>
    </source>
</evidence>
<evidence type="ECO:0000256" key="5">
    <source>
        <dbReference type="ARBA" id="ARBA00022729"/>
    </source>
</evidence>
<dbReference type="EMBL" id="KX701757">
    <property type="protein sequence ID" value="APD75713.1"/>
    <property type="molecule type" value="Genomic_DNA"/>
</dbReference>
<keyword evidence="3" id="KW-1003">Cell membrane</keyword>
<dbReference type="VEuPathDB" id="TriTrypDB:Tb427_000251000"/>
<dbReference type="InterPro" id="IPR025932">
    <property type="entry name" value="Trypano_VSG_B_N_dom"/>
</dbReference>
<reference evidence="13" key="3">
    <citation type="submission" date="2016-08" db="EMBL/GenBank/DDBJ databases">
        <title>VSG repertoire of Trypanosoma brucei EATRO 1125.</title>
        <authorList>
            <person name="Cross G.A."/>
        </authorList>
    </citation>
    <scope>NUCLEOTIDE SEQUENCE</scope>
    <source>
        <strain evidence="13">EATRO 1125</strain>
    </source>
</reference>
<evidence type="ECO:0000256" key="9">
    <source>
        <dbReference type="SAM" id="MobiDB-lite"/>
    </source>
</evidence>
<organism evidence="12">
    <name type="scientific">Trypanosoma brucei</name>
    <dbReference type="NCBI Taxonomy" id="5691"/>
    <lineage>
        <taxon>Eukaryota</taxon>
        <taxon>Discoba</taxon>
        <taxon>Euglenozoa</taxon>
        <taxon>Kinetoplastea</taxon>
        <taxon>Metakinetoplastina</taxon>
        <taxon>Trypanosomatida</taxon>
        <taxon>Trypanosomatidae</taxon>
        <taxon>Trypanosoma</taxon>
    </lineage>
</organism>
<feature type="domain" description="Trypanosome variant surface glycoprotein B-type N-terminal" evidence="11">
    <location>
        <begin position="13"/>
        <end position="235"/>
    </location>
</feature>
<reference evidence="12" key="2">
    <citation type="journal article" date="2014" name="Mol. Biochem. Parasitol.">
        <title>Capturing the variant surface glycoprotein repertoire (the VSGnome) of Trypanosoma brucei Lister 427.</title>
        <authorList>
            <person name="Cross G.A."/>
            <person name="Kim H.S."/>
            <person name="Wickstead B."/>
        </authorList>
    </citation>
    <scope>NUCLEOTIDE SEQUENCE</scope>
    <source>
        <strain evidence="12">Lister 427</strain>
    </source>
</reference>
<comment type="subcellular location">
    <subcellularLocation>
        <location evidence="2">Cell membrane</location>
        <topology evidence="2">Lipid-anchor</topology>
        <topology evidence="2">GPI-anchor</topology>
    </subcellularLocation>
</comment>
<proteinExistence type="predicted"/>
<sequence length="266" mass="28593">MTARKSTIYFLVVVVLCAIRPAKASAGDGVNMAEFSVLCQLAKLAEADVSILVVPALSVSTVDDIEMLNMSASEEQWQQNFAEKSASTPQPDSPCKPPDSRLICHEKYSKWKQVKTALTAAEKAGATKFEHVLTPGIQATAAGKRGQRGLHELAAEAAEAVSDYETTAATSIQNIKQRISHELKQALNGEQNEPSSGKAYTAKITSGSGRTSDCAGASAGESLKKTYFVYVCLTKLRAKKTVETRARPNQASTGLHQQQTQTPNQY</sequence>
<dbReference type="GO" id="GO:0098552">
    <property type="term" value="C:side of membrane"/>
    <property type="evidence" value="ECO:0007669"/>
    <property type="project" value="UniProtKB-KW"/>
</dbReference>
<dbReference type="GO" id="GO:0005886">
    <property type="term" value="C:plasma membrane"/>
    <property type="evidence" value="ECO:0007669"/>
    <property type="project" value="UniProtKB-SubCell"/>
</dbReference>
<feature type="chain" id="PRO_5004058213" evidence="10">
    <location>
        <begin position="25"/>
        <end position="266"/>
    </location>
</feature>
<keyword evidence="5 10" id="KW-0732">Signal</keyword>
<evidence type="ECO:0000256" key="4">
    <source>
        <dbReference type="ARBA" id="ARBA00022622"/>
    </source>
</evidence>
<evidence type="ECO:0000313" key="12">
    <source>
        <dbReference type="EMBL" id="AGH60776.1"/>
    </source>
</evidence>
<dbReference type="VEuPathDB" id="TriTrypDB:Tb927.8.130"/>
<keyword evidence="6" id="KW-0472">Membrane</keyword>
<evidence type="ECO:0000256" key="1">
    <source>
        <dbReference type="ARBA" id="ARBA00002523"/>
    </source>
</evidence>
<evidence type="ECO:0000256" key="7">
    <source>
        <dbReference type="ARBA" id="ARBA00023180"/>
    </source>
</evidence>